<dbReference type="Gramene" id="KQK90738">
    <property type="protein sequence ID" value="KQK90738"/>
    <property type="gene ID" value="SETIT_035171mg"/>
</dbReference>
<evidence type="ECO:0000256" key="11">
    <source>
        <dbReference type="PIRSR" id="PIRSR602401-1"/>
    </source>
</evidence>
<evidence type="ECO:0000313" key="15">
    <source>
        <dbReference type="Proteomes" id="UP000004995"/>
    </source>
</evidence>
<dbReference type="GO" id="GO:0006629">
    <property type="term" value="P:lipid metabolic process"/>
    <property type="evidence" value="ECO:0007669"/>
    <property type="project" value="UniProtKB-ARBA"/>
</dbReference>
<evidence type="ECO:0000256" key="8">
    <source>
        <dbReference type="ARBA" id="ARBA00023004"/>
    </source>
</evidence>
<keyword evidence="10" id="KW-0472">Membrane</keyword>
<evidence type="ECO:0000256" key="5">
    <source>
        <dbReference type="ARBA" id="ARBA00022723"/>
    </source>
</evidence>
<dbReference type="InterPro" id="IPR036396">
    <property type="entry name" value="Cyt_P450_sf"/>
</dbReference>
<evidence type="ECO:0000256" key="7">
    <source>
        <dbReference type="ARBA" id="ARBA00023002"/>
    </source>
</evidence>
<organism evidence="13">
    <name type="scientific">Setaria italica</name>
    <name type="common">Foxtail millet</name>
    <name type="synonym">Panicum italicum</name>
    <dbReference type="NCBI Taxonomy" id="4555"/>
    <lineage>
        <taxon>Eukaryota</taxon>
        <taxon>Viridiplantae</taxon>
        <taxon>Streptophyta</taxon>
        <taxon>Embryophyta</taxon>
        <taxon>Tracheophyta</taxon>
        <taxon>Spermatophyta</taxon>
        <taxon>Magnoliopsida</taxon>
        <taxon>Liliopsida</taxon>
        <taxon>Poales</taxon>
        <taxon>Poaceae</taxon>
        <taxon>PACMAD clade</taxon>
        <taxon>Panicoideae</taxon>
        <taxon>Panicodae</taxon>
        <taxon>Paniceae</taxon>
        <taxon>Cenchrinae</taxon>
        <taxon>Setaria</taxon>
    </lineage>
</organism>
<dbReference type="GeneID" id="101784849"/>
<evidence type="ECO:0008006" key="16">
    <source>
        <dbReference type="Google" id="ProtNLM"/>
    </source>
</evidence>
<evidence type="ECO:0000256" key="2">
    <source>
        <dbReference type="ARBA" id="ARBA00010617"/>
    </source>
</evidence>
<dbReference type="InterPro" id="IPR050665">
    <property type="entry name" value="Cytochrome_P450_Monooxygen"/>
</dbReference>
<comment type="similarity">
    <text evidence="2 12">Belongs to the cytochrome P450 family.</text>
</comment>
<sequence length="523" mass="59037">MAFLVPLAALVALLAAAAIAWLWDYAVVRLVWRPYAIGKELRGQGIHGPPYKFVRGSNDDIKAMKEEAEGLVLDVHDHNHLPRIAPHYLRWRAQYGEPFLYWFGTKPRICIFDYELARQILSSKSGHFLKTDPPSTLLDVVGKGLALLDGIDWVRHHRVIKPAFAMDKLKMMTTTMLACAQSMIKELENKACQSKNGEIEVDFDIELRELTADVISHAAFGSSYKLGKQVFQTQHALMAIYLESLLDVQIPGLKYLPTERNRRKWMLEKKLRSSLLQIIQPRLASTCRDYGNDLLGLMLESCIATEQGGKKGDLSMSIDEIIHECKMFFFAGHDTTSLLLTWAIFLLSAYPEWQERLRKEVFREIGREQPSADALSKLKETTMVLLETLRLYGPALFMQRKPVTDITVGATKLPKGVTVVIPIPIMHREKEVWGDDAGEFNPLRFENGVTRAGKVPHAMIAFSMGPRSCIGQNFAMLEAKSTLALLLQKFSFTLSPDYVHAPADVFSLKPKFGLPVIVRRLDA</sequence>
<dbReference type="PANTHER" id="PTHR24282">
    <property type="entry name" value="CYTOCHROME P450 FAMILY MEMBER"/>
    <property type="match status" value="1"/>
</dbReference>
<dbReference type="HOGENOM" id="CLU_001570_5_0_1"/>
<dbReference type="FunCoup" id="K4A8G5">
    <property type="interactions" value="728"/>
</dbReference>
<dbReference type="PROSITE" id="PS00086">
    <property type="entry name" value="CYTOCHROME_P450"/>
    <property type="match status" value="1"/>
</dbReference>
<dbReference type="EMBL" id="CM003536">
    <property type="protein sequence ID" value="RCV44644.1"/>
    <property type="molecule type" value="Genomic_DNA"/>
</dbReference>
<comment type="subcellular location">
    <subcellularLocation>
        <location evidence="1">Membrane</location>
    </subcellularLocation>
</comment>
<dbReference type="RefSeq" id="XP_004984267.1">
    <property type="nucleotide sequence ID" value="XM_004984210.3"/>
</dbReference>
<dbReference type="GO" id="GO:0016705">
    <property type="term" value="F:oxidoreductase activity, acting on paired donors, with incorporation or reduction of molecular oxygen"/>
    <property type="evidence" value="ECO:0007669"/>
    <property type="project" value="InterPro"/>
</dbReference>
<evidence type="ECO:0000256" key="10">
    <source>
        <dbReference type="ARBA" id="ARBA00023136"/>
    </source>
</evidence>
<keyword evidence="6" id="KW-1133">Transmembrane helix</keyword>
<dbReference type="EnsemblPlants" id="KQK90738">
    <property type="protein sequence ID" value="KQK90738"/>
    <property type="gene ID" value="SETIT_035171mg"/>
</dbReference>
<dbReference type="PANTHER" id="PTHR24282:SF150">
    <property type="entry name" value="CYTOCHROME P450 709B2"/>
    <property type="match status" value="1"/>
</dbReference>
<proteinExistence type="inferred from homology"/>
<protein>
    <recommendedName>
        <fullName evidence="16">Cytochrome P450</fullName>
    </recommendedName>
</protein>
<dbReference type="GO" id="GO:0016020">
    <property type="term" value="C:membrane"/>
    <property type="evidence" value="ECO:0007669"/>
    <property type="project" value="UniProtKB-SubCell"/>
</dbReference>
<reference evidence="13" key="2">
    <citation type="submission" date="2015-07" db="EMBL/GenBank/DDBJ databases">
        <authorList>
            <person name="Noorani M."/>
        </authorList>
    </citation>
    <scope>NUCLEOTIDE SEQUENCE</scope>
    <source>
        <strain evidence="13">Yugu1</strain>
    </source>
</reference>
<dbReference type="OrthoDB" id="1470350at2759"/>
<keyword evidence="7 12" id="KW-0560">Oxidoreductase</keyword>
<dbReference type="STRING" id="4555.K4A8G5"/>
<reference evidence="14" key="3">
    <citation type="submission" date="2018-08" db="UniProtKB">
        <authorList>
            <consortium name="EnsemblPlants"/>
        </authorList>
    </citation>
    <scope>IDENTIFICATION</scope>
    <source>
        <strain evidence="14">Yugu1</strain>
    </source>
</reference>
<dbReference type="Gene3D" id="1.10.630.10">
    <property type="entry name" value="Cytochrome P450"/>
    <property type="match status" value="1"/>
</dbReference>
<evidence type="ECO:0000256" key="12">
    <source>
        <dbReference type="RuleBase" id="RU000461"/>
    </source>
</evidence>
<dbReference type="AlphaFoldDB" id="K4A8G5"/>
<comment type="cofactor">
    <cofactor evidence="11">
        <name>heme</name>
        <dbReference type="ChEBI" id="CHEBI:30413"/>
    </cofactor>
</comment>
<dbReference type="eggNOG" id="KOG0157">
    <property type="taxonomic scope" value="Eukaryota"/>
</dbReference>
<dbReference type="PRINTS" id="PR00385">
    <property type="entry name" value="P450"/>
</dbReference>
<keyword evidence="15" id="KW-1185">Reference proteome</keyword>
<dbReference type="OMA" id="KARHQFA"/>
<dbReference type="PRINTS" id="PR00463">
    <property type="entry name" value="EP450I"/>
</dbReference>
<dbReference type="Proteomes" id="UP000004995">
    <property type="component" value="Unassembled WGS sequence"/>
</dbReference>
<keyword evidence="5 11" id="KW-0479">Metal-binding</keyword>
<dbReference type="GO" id="GO:0020037">
    <property type="term" value="F:heme binding"/>
    <property type="evidence" value="ECO:0007669"/>
    <property type="project" value="InterPro"/>
</dbReference>
<feature type="binding site" description="axial binding residue" evidence="11">
    <location>
        <position position="469"/>
    </location>
    <ligand>
        <name>heme</name>
        <dbReference type="ChEBI" id="CHEBI:30413"/>
    </ligand>
    <ligandPart>
        <name>Fe</name>
        <dbReference type="ChEBI" id="CHEBI:18248"/>
    </ligandPart>
</feature>
<keyword evidence="9 12" id="KW-0503">Monooxygenase</keyword>
<keyword evidence="3 11" id="KW-0349">Heme</keyword>
<dbReference type="InterPro" id="IPR017972">
    <property type="entry name" value="Cyt_P450_CS"/>
</dbReference>
<dbReference type="KEGG" id="sita:101784849"/>
<dbReference type="SUPFAM" id="SSF48264">
    <property type="entry name" value="Cytochrome P450"/>
    <property type="match status" value="1"/>
</dbReference>
<name>K4A8G5_SETIT</name>
<dbReference type="InterPro" id="IPR001128">
    <property type="entry name" value="Cyt_P450"/>
</dbReference>
<keyword evidence="4" id="KW-0812">Transmembrane</keyword>
<evidence type="ECO:0000256" key="4">
    <source>
        <dbReference type="ARBA" id="ARBA00022692"/>
    </source>
</evidence>
<evidence type="ECO:0000256" key="3">
    <source>
        <dbReference type="ARBA" id="ARBA00022617"/>
    </source>
</evidence>
<gene>
    <name evidence="14" type="primary">LOC101784849</name>
    <name evidence="13" type="ORF">SETIT_9G391300v2</name>
</gene>
<evidence type="ECO:0000256" key="6">
    <source>
        <dbReference type="ARBA" id="ARBA00022989"/>
    </source>
</evidence>
<evidence type="ECO:0000313" key="13">
    <source>
        <dbReference type="EMBL" id="RCV44644.1"/>
    </source>
</evidence>
<evidence type="ECO:0000256" key="9">
    <source>
        <dbReference type="ARBA" id="ARBA00023033"/>
    </source>
</evidence>
<dbReference type="GO" id="GO:0004497">
    <property type="term" value="F:monooxygenase activity"/>
    <property type="evidence" value="ECO:0000318"/>
    <property type="project" value="GO_Central"/>
</dbReference>
<reference evidence="13 15" key="1">
    <citation type="journal article" date="2012" name="Nat. Biotechnol.">
        <title>Reference genome sequence of the model plant Setaria.</title>
        <authorList>
            <person name="Bennetzen J.L."/>
            <person name="Schmutz J."/>
            <person name="Wang H."/>
            <person name="Percifield R."/>
            <person name="Hawkins J."/>
            <person name="Pontaroli A.C."/>
            <person name="Estep M."/>
            <person name="Feng L."/>
            <person name="Vaughn J.N."/>
            <person name="Grimwood J."/>
            <person name="Jenkins J."/>
            <person name="Barry K."/>
            <person name="Lindquist E."/>
            <person name="Hellsten U."/>
            <person name="Deshpande S."/>
            <person name="Wang X."/>
            <person name="Wu X."/>
            <person name="Mitros T."/>
            <person name="Triplett J."/>
            <person name="Yang X."/>
            <person name="Ye C.Y."/>
            <person name="Mauro-Herrera M."/>
            <person name="Wang L."/>
            <person name="Li P."/>
            <person name="Sharma M."/>
            <person name="Sharma R."/>
            <person name="Ronald P.C."/>
            <person name="Panaud O."/>
            <person name="Kellogg E.A."/>
            <person name="Brutnell T.P."/>
            <person name="Doust A.N."/>
            <person name="Tuskan G.A."/>
            <person name="Rokhsar D."/>
            <person name="Devos K.M."/>
        </authorList>
    </citation>
    <scope>NUCLEOTIDE SEQUENCE [LARGE SCALE GENOMIC DNA]</scope>
    <source>
        <strain evidence="15">cv. Yugu1</strain>
        <strain evidence="13">Yugu1</strain>
    </source>
</reference>
<dbReference type="Pfam" id="PF00067">
    <property type="entry name" value="p450"/>
    <property type="match status" value="1"/>
</dbReference>
<evidence type="ECO:0000256" key="1">
    <source>
        <dbReference type="ARBA" id="ARBA00004370"/>
    </source>
</evidence>
<dbReference type="EMBL" id="AGNK02005975">
    <property type="status" value="NOT_ANNOTATED_CDS"/>
    <property type="molecule type" value="Genomic_DNA"/>
</dbReference>
<dbReference type="InterPro" id="IPR002401">
    <property type="entry name" value="Cyt_P450_E_grp-I"/>
</dbReference>
<keyword evidence="8 11" id="KW-0408">Iron</keyword>
<dbReference type="GO" id="GO:0005506">
    <property type="term" value="F:iron ion binding"/>
    <property type="evidence" value="ECO:0007669"/>
    <property type="project" value="InterPro"/>
</dbReference>
<accession>K4A8G5</accession>
<evidence type="ECO:0000313" key="14">
    <source>
        <dbReference type="EnsemblPlants" id="KQK90738"/>
    </source>
</evidence>